<evidence type="ECO:0000256" key="18">
    <source>
        <dbReference type="RuleBase" id="RU000304"/>
    </source>
</evidence>
<evidence type="ECO:0000256" key="3">
    <source>
        <dbReference type="ARBA" id="ARBA00012425"/>
    </source>
</evidence>
<evidence type="ECO:0000256" key="13">
    <source>
        <dbReference type="ARBA" id="ARBA00048367"/>
    </source>
</evidence>
<feature type="binding site" evidence="16">
    <location>
        <begin position="11"/>
        <end position="19"/>
    </location>
    <ligand>
        <name>ATP</name>
        <dbReference type="ChEBI" id="CHEBI:30616"/>
    </ligand>
</feature>
<dbReference type="FunFam" id="3.30.200.20:FF:000289">
    <property type="entry name" value="Cyclin-dependent kinase D-1"/>
    <property type="match status" value="1"/>
</dbReference>
<keyword evidence="5 18" id="KW-0723">Serine/threonine-protein kinase</keyword>
<dbReference type="GO" id="GO:0070985">
    <property type="term" value="C:transcription factor TFIIK complex"/>
    <property type="evidence" value="ECO:0000318"/>
    <property type="project" value="GO_Central"/>
</dbReference>
<keyword evidence="7" id="KW-0808">Transferase</keyword>
<dbReference type="InterPro" id="IPR037770">
    <property type="entry name" value="CDK7"/>
</dbReference>
<dbReference type="SMART" id="SM00220">
    <property type="entry name" value="S_TKc"/>
    <property type="match status" value="1"/>
</dbReference>
<evidence type="ECO:0000256" key="8">
    <source>
        <dbReference type="ARBA" id="ARBA00022741"/>
    </source>
</evidence>
<dbReference type="eggNOG" id="KOG0659">
    <property type="taxonomic scope" value="Eukaryota"/>
</dbReference>
<feature type="binding site" evidence="17">
    <location>
        <position position="35"/>
    </location>
    <ligand>
        <name>ATP</name>
        <dbReference type="ChEBI" id="CHEBI:30616"/>
    </ligand>
</feature>
<dbReference type="GO" id="GO:0045448">
    <property type="term" value="P:mitotic cell cycle, embryonic"/>
    <property type="evidence" value="ECO:0007669"/>
    <property type="project" value="EnsemblMetazoa"/>
</dbReference>
<dbReference type="OMA" id="GIHHCHR"/>
<keyword evidence="8 16" id="KW-0547">Nucleotide-binding</keyword>
<dbReference type="GO" id="GO:0004693">
    <property type="term" value="F:cyclin-dependent protein serine/threonine kinase activity"/>
    <property type="evidence" value="ECO:0000318"/>
    <property type="project" value="GO_Central"/>
</dbReference>
<dbReference type="EMBL" id="HE600906">
    <property type="protein sequence ID" value="CAP24692.2"/>
    <property type="molecule type" value="Genomic_DNA"/>
</dbReference>
<evidence type="ECO:0000256" key="4">
    <source>
        <dbReference type="ARBA" id="ARBA00013901"/>
    </source>
</evidence>
<dbReference type="Gene3D" id="3.30.200.20">
    <property type="entry name" value="Phosphorylase Kinase, domain 1"/>
    <property type="match status" value="1"/>
</dbReference>
<evidence type="ECO:0000256" key="7">
    <source>
        <dbReference type="ARBA" id="ARBA00022679"/>
    </source>
</evidence>
<evidence type="ECO:0000259" key="19">
    <source>
        <dbReference type="PROSITE" id="PS50011"/>
    </source>
</evidence>
<dbReference type="GO" id="GO:0005737">
    <property type="term" value="C:cytoplasm"/>
    <property type="evidence" value="ECO:0000318"/>
    <property type="project" value="GO_Central"/>
</dbReference>
<proteinExistence type="inferred from homology"/>
<comment type="catalytic activity">
    <reaction evidence="14">
        <text>[DNA-directed RNA polymerase] + ATP = phospho-[DNA-directed RNA polymerase] + ADP + H(+)</text>
        <dbReference type="Rhea" id="RHEA:10216"/>
        <dbReference type="Rhea" id="RHEA-COMP:11321"/>
        <dbReference type="Rhea" id="RHEA-COMP:11322"/>
        <dbReference type="ChEBI" id="CHEBI:15378"/>
        <dbReference type="ChEBI" id="CHEBI:30616"/>
        <dbReference type="ChEBI" id="CHEBI:43176"/>
        <dbReference type="ChEBI" id="CHEBI:68546"/>
        <dbReference type="ChEBI" id="CHEBI:456216"/>
        <dbReference type="EC" id="2.7.11.23"/>
    </reaction>
</comment>
<evidence type="ECO:0000256" key="2">
    <source>
        <dbReference type="ARBA" id="ARBA00012409"/>
    </source>
</evidence>
<protein>
    <recommendedName>
        <fullName evidence="4">Cyclin-dependent kinase 7</fullName>
        <ecNumber evidence="3">2.7.11.22</ecNumber>
        <ecNumber evidence="2">2.7.11.23</ecNumber>
    </recommendedName>
    <alternativeName>
        <fullName evidence="11">Cell division protein kinase 7</fullName>
    </alternativeName>
</protein>
<feature type="active site" description="Proton acceptor" evidence="15">
    <location>
        <position position="144"/>
    </location>
</feature>
<gene>
    <name evidence="22" type="primary">cdk-7</name>
    <name evidence="20" type="synonym">Cbr-cdk-7</name>
    <name evidence="22" type="ORF">CBG03876</name>
    <name evidence="20" type="ORF">CBG_03876</name>
</gene>
<evidence type="ECO:0000256" key="15">
    <source>
        <dbReference type="PIRSR" id="PIRSR637770-1"/>
    </source>
</evidence>
<keyword evidence="10 16" id="KW-0067">ATP-binding</keyword>
<dbReference type="GO" id="GO:0009299">
    <property type="term" value="P:mRNA transcription"/>
    <property type="evidence" value="ECO:0007669"/>
    <property type="project" value="EnsemblMetazoa"/>
</dbReference>
<feature type="binding site" evidence="16">
    <location>
        <position position="34"/>
    </location>
    <ligand>
        <name>ATP</name>
        <dbReference type="ChEBI" id="CHEBI:30616"/>
    </ligand>
</feature>
<dbReference type="CDD" id="cd07841">
    <property type="entry name" value="STKc_CDK7"/>
    <property type="match status" value="1"/>
</dbReference>
<dbReference type="InterPro" id="IPR050108">
    <property type="entry name" value="CDK"/>
</dbReference>
<comment type="similarity">
    <text evidence="1">Belongs to the protein kinase superfamily. CMGC Ser/Thr protein kinase family. CDC2/CDKX subfamily.</text>
</comment>
<reference evidence="20 21" key="2">
    <citation type="journal article" date="2011" name="PLoS Genet.">
        <title>Caenorhabditis briggsae recombinant inbred line genotypes reveal inter-strain incompatibility and the evolution of recombination.</title>
        <authorList>
            <person name="Ross J.A."/>
            <person name="Koboldt D.C."/>
            <person name="Staisch J.E."/>
            <person name="Chamberlin H.M."/>
            <person name="Gupta B.P."/>
            <person name="Miller R.D."/>
            <person name="Baird S.E."/>
            <person name="Haag E.S."/>
        </authorList>
    </citation>
    <scope>NUCLEOTIDE SEQUENCE [LARGE SCALE GENOMIC DNA]</scope>
    <source>
        <strain evidence="20 21">AF16</strain>
    </source>
</reference>
<evidence type="ECO:0000256" key="12">
    <source>
        <dbReference type="ARBA" id="ARBA00047811"/>
    </source>
</evidence>
<dbReference type="GO" id="GO:0005524">
    <property type="term" value="F:ATP binding"/>
    <property type="evidence" value="ECO:0007669"/>
    <property type="project" value="UniProtKB-UniRule"/>
</dbReference>
<evidence type="ECO:0000256" key="10">
    <source>
        <dbReference type="ARBA" id="ARBA00022840"/>
    </source>
</evidence>
<dbReference type="Pfam" id="PF00069">
    <property type="entry name" value="Pkinase"/>
    <property type="match status" value="1"/>
</dbReference>
<evidence type="ECO:0000256" key="6">
    <source>
        <dbReference type="ARBA" id="ARBA00022553"/>
    </source>
</evidence>
<dbReference type="EC" id="2.7.11.23" evidence="2"/>
<dbReference type="PROSITE" id="PS00107">
    <property type="entry name" value="PROTEIN_KINASE_ATP"/>
    <property type="match status" value="1"/>
</dbReference>
<evidence type="ECO:0000313" key="21">
    <source>
        <dbReference type="Proteomes" id="UP000008549"/>
    </source>
</evidence>
<reference evidence="20 21" key="1">
    <citation type="journal article" date="2003" name="PLoS Biol.">
        <title>The genome sequence of Caenorhabditis briggsae: a platform for comparative genomics.</title>
        <authorList>
            <person name="Stein L.D."/>
            <person name="Bao Z."/>
            <person name="Blasiar D."/>
            <person name="Blumenthal T."/>
            <person name="Brent M.R."/>
            <person name="Chen N."/>
            <person name="Chinwalla A."/>
            <person name="Clarke L."/>
            <person name="Clee C."/>
            <person name="Coghlan A."/>
            <person name="Coulson A."/>
            <person name="D'Eustachio P."/>
            <person name="Fitch D.H."/>
            <person name="Fulton L.A."/>
            <person name="Fulton R.E."/>
            <person name="Griffiths-Jones S."/>
            <person name="Harris T.W."/>
            <person name="Hillier L.W."/>
            <person name="Kamath R."/>
            <person name="Kuwabara P.E."/>
            <person name="Mardis E.R."/>
            <person name="Marra M.A."/>
            <person name="Miner T.L."/>
            <person name="Minx P."/>
            <person name="Mullikin J.C."/>
            <person name="Plumb R.W."/>
            <person name="Rogers J."/>
            <person name="Schein J.E."/>
            <person name="Sohrmann M."/>
            <person name="Spieth J."/>
            <person name="Stajich J.E."/>
            <person name="Wei C."/>
            <person name="Willey D."/>
            <person name="Wilson R.K."/>
            <person name="Durbin R."/>
            <person name="Waterston R.H."/>
        </authorList>
    </citation>
    <scope>NUCLEOTIDE SEQUENCE [LARGE SCALE GENOMIC DNA]</scope>
    <source>
        <strain evidence="20 21">AF16</strain>
    </source>
</reference>
<dbReference type="STRING" id="6238.A8WWZ3"/>
<keyword evidence="6" id="KW-0597">Phosphoprotein</keyword>
<evidence type="ECO:0000313" key="22">
    <source>
        <dbReference type="WormBase" id="CBG03876"/>
    </source>
</evidence>
<keyword evidence="21" id="KW-1185">Reference proteome</keyword>
<dbReference type="InterPro" id="IPR011009">
    <property type="entry name" value="Kinase-like_dom_sf"/>
</dbReference>
<accession>A8WWZ3</accession>
<feature type="domain" description="Protein kinase" evidence="19">
    <location>
        <begin position="5"/>
        <end position="303"/>
    </location>
</feature>
<dbReference type="PROSITE" id="PS50011">
    <property type="entry name" value="PROTEIN_KINASE_DOM"/>
    <property type="match status" value="1"/>
</dbReference>
<comment type="catalytic activity">
    <reaction evidence="13">
        <text>L-seryl-[protein] + ATP = O-phospho-L-seryl-[protein] + ADP + H(+)</text>
        <dbReference type="Rhea" id="RHEA:17989"/>
        <dbReference type="Rhea" id="RHEA-COMP:9863"/>
        <dbReference type="Rhea" id="RHEA-COMP:11604"/>
        <dbReference type="ChEBI" id="CHEBI:15378"/>
        <dbReference type="ChEBI" id="CHEBI:29999"/>
        <dbReference type="ChEBI" id="CHEBI:30616"/>
        <dbReference type="ChEBI" id="CHEBI:83421"/>
        <dbReference type="ChEBI" id="CHEBI:456216"/>
        <dbReference type="EC" id="2.7.11.22"/>
    </reaction>
</comment>
<dbReference type="EC" id="2.7.11.22" evidence="3"/>
<evidence type="ECO:0000256" key="9">
    <source>
        <dbReference type="ARBA" id="ARBA00022777"/>
    </source>
</evidence>
<dbReference type="FunCoup" id="A8WWZ3">
    <property type="interactions" value="2657"/>
</dbReference>
<dbReference type="PROSITE" id="PS00108">
    <property type="entry name" value="PROTEIN_KINASE_ST"/>
    <property type="match status" value="1"/>
</dbReference>
<dbReference type="HOGENOM" id="CLU_000288_181_1_1"/>
<dbReference type="Gene3D" id="1.10.510.10">
    <property type="entry name" value="Transferase(Phosphotransferase) domain 1"/>
    <property type="match status" value="1"/>
</dbReference>
<dbReference type="GO" id="GO:0005634">
    <property type="term" value="C:nucleus"/>
    <property type="evidence" value="ECO:0000318"/>
    <property type="project" value="GO_Central"/>
</dbReference>
<dbReference type="WormBase" id="CBG03876">
    <property type="protein sequence ID" value="CBP01024"/>
    <property type="gene ID" value="WBGene00026646"/>
    <property type="gene designation" value="Cbr-cdk-7"/>
</dbReference>
<dbReference type="Proteomes" id="UP000008549">
    <property type="component" value="Unassembled WGS sequence"/>
</dbReference>
<dbReference type="InterPro" id="IPR017441">
    <property type="entry name" value="Protein_kinase_ATP_BS"/>
</dbReference>
<dbReference type="AlphaFoldDB" id="A8WWZ3"/>
<sequence length="343" mass="39445">MSKRYETIRHLGEGQFANVYMAKDLETGEVVAIKKIKLGSREEAKDGINRTAIREIKLLKEIHHDNIITVGFKVGKDPIFDFQLRDVIGHRTSIQLVFDFMDTDLEHVVKDQSIILSPSHIKNITMQMLLGMEFLHTHWILHRDLKPNNLLLNNMGRVKVTDFGLARFFGSPNRNYTHQVVTRWYRAPELLFGARSYGVGIDIWSIGCIIAELLLRNPIFPGDSDIDQLVKIFNVLGCPTDESWPTMKAMNSYVNIKPQSETPGLNFIFSAAPQDLIDLMTGMWVFDPVKRLTCTQSLQMEYFRAQPYCCLDEELPLPNKKPAKRTRRLEEDGSHPARRLIFD</sequence>
<dbReference type="SUPFAM" id="SSF56112">
    <property type="entry name" value="Protein kinase-like (PK-like)"/>
    <property type="match status" value="1"/>
</dbReference>
<dbReference type="FunFam" id="1.10.510.10:FF:000097">
    <property type="entry name" value="Putative cyclin-dependent kinase 7"/>
    <property type="match status" value="1"/>
</dbReference>
<evidence type="ECO:0000256" key="16">
    <source>
        <dbReference type="PIRSR" id="PIRSR637770-2"/>
    </source>
</evidence>
<evidence type="ECO:0000256" key="17">
    <source>
        <dbReference type="PROSITE-ProRule" id="PRU10141"/>
    </source>
</evidence>
<dbReference type="GO" id="GO:0051726">
    <property type="term" value="P:regulation of cell cycle"/>
    <property type="evidence" value="ECO:0000318"/>
    <property type="project" value="GO_Central"/>
</dbReference>
<dbReference type="InterPro" id="IPR008271">
    <property type="entry name" value="Ser/Thr_kinase_AS"/>
</dbReference>
<comment type="catalytic activity">
    <reaction evidence="12">
        <text>L-threonyl-[protein] + ATP = O-phospho-L-threonyl-[protein] + ADP + H(+)</text>
        <dbReference type="Rhea" id="RHEA:46608"/>
        <dbReference type="Rhea" id="RHEA-COMP:11060"/>
        <dbReference type="Rhea" id="RHEA-COMP:11605"/>
        <dbReference type="ChEBI" id="CHEBI:15378"/>
        <dbReference type="ChEBI" id="CHEBI:30013"/>
        <dbReference type="ChEBI" id="CHEBI:30616"/>
        <dbReference type="ChEBI" id="CHEBI:61977"/>
        <dbReference type="ChEBI" id="CHEBI:456216"/>
        <dbReference type="EC" id="2.7.11.22"/>
    </reaction>
</comment>
<dbReference type="InterPro" id="IPR000719">
    <property type="entry name" value="Prot_kinase_dom"/>
</dbReference>
<dbReference type="PANTHER" id="PTHR24056">
    <property type="entry name" value="CELL DIVISION PROTEIN KINASE"/>
    <property type="match status" value="1"/>
</dbReference>
<evidence type="ECO:0000256" key="5">
    <source>
        <dbReference type="ARBA" id="ARBA00022527"/>
    </source>
</evidence>
<dbReference type="InParanoid" id="A8WWZ3"/>
<name>A8WWZ3_CAEBR</name>
<evidence type="ECO:0000313" key="20">
    <source>
        <dbReference type="EMBL" id="CAP24692.2"/>
    </source>
</evidence>
<dbReference type="GO" id="GO:0045944">
    <property type="term" value="P:positive regulation of transcription by RNA polymerase II"/>
    <property type="evidence" value="ECO:0000318"/>
    <property type="project" value="GO_Central"/>
</dbReference>
<evidence type="ECO:0000256" key="1">
    <source>
        <dbReference type="ARBA" id="ARBA00006485"/>
    </source>
</evidence>
<evidence type="ECO:0000256" key="14">
    <source>
        <dbReference type="ARBA" id="ARBA00049280"/>
    </source>
</evidence>
<dbReference type="PANTHER" id="PTHR24056:SF0">
    <property type="entry name" value="CYCLIN-DEPENDENT KINASE 7"/>
    <property type="match status" value="1"/>
</dbReference>
<keyword evidence="9" id="KW-0418">Kinase</keyword>
<evidence type="ECO:0000256" key="11">
    <source>
        <dbReference type="ARBA" id="ARBA00029738"/>
    </source>
</evidence>
<dbReference type="GO" id="GO:0008353">
    <property type="term" value="F:RNA polymerase II CTD heptapeptide repeat kinase activity"/>
    <property type="evidence" value="ECO:0000318"/>
    <property type="project" value="GO_Central"/>
</dbReference>
<organism evidence="20 21">
    <name type="scientific">Caenorhabditis briggsae</name>
    <dbReference type="NCBI Taxonomy" id="6238"/>
    <lineage>
        <taxon>Eukaryota</taxon>
        <taxon>Metazoa</taxon>
        <taxon>Ecdysozoa</taxon>
        <taxon>Nematoda</taxon>
        <taxon>Chromadorea</taxon>
        <taxon>Rhabditida</taxon>
        <taxon>Rhabditina</taxon>
        <taxon>Rhabditomorpha</taxon>
        <taxon>Rhabditoidea</taxon>
        <taxon>Rhabditidae</taxon>
        <taxon>Peloderinae</taxon>
        <taxon>Caenorhabditis</taxon>
    </lineage>
</organism>